<evidence type="ECO:0000259" key="8">
    <source>
        <dbReference type="Pfam" id="PF23138"/>
    </source>
</evidence>
<dbReference type="InterPro" id="IPR039724">
    <property type="entry name" value="WDR91"/>
</dbReference>
<dbReference type="GO" id="GO:0045022">
    <property type="term" value="P:early endosome to late endosome transport"/>
    <property type="evidence" value="ECO:0007669"/>
    <property type="project" value="InterPro"/>
</dbReference>
<evidence type="ECO:0000256" key="3">
    <source>
        <dbReference type="ARBA" id="ARBA00006128"/>
    </source>
</evidence>
<dbReference type="PROSITE" id="PS50896">
    <property type="entry name" value="LISH"/>
    <property type="match status" value="1"/>
</dbReference>
<feature type="region of interest" description="Disordered" evidence="7">
    <location>
        <begin position="576"/>
        <end position="596"/>
    </location>
</feature>
<keyword evidence="10" id="KW-1185">Reference proteome</keyword>
<feature type="repeat" description="WD" evidence="5">
    <location>
        <begin position="332"/>
        <end position="364"/>
    </location>
</feature>
<evidence type="ECO:0000313" key="9">
    <source>
        <dbReference type="EMBL" id="OBZ84019.1"/>
    </source>
</evidence>
<dbReference type="Pfam" id="PF00400">
    <property type="entry name" value="WD40"/>
    <property type="match status" value="1"/>
</dbReference>
<keyword evidence="5" id="KW-0853">WD repeat</keyword>
<keyword evidence="4" id="KW-0967">Endosome</keyword>
<evidence type="ECO:0000256" key="4">
    <source>
        <dbReference type="ARBA" id="ARBA00022753"/>
    </source>
</evidence>
<evidence type="ECO:0000256" key="1">
    <source>
        <dbReference type="ARBA" id="ARBA00004220"/>
    </source>
</evidence>
<dbReference type="PROSITE" id="PS50294">
    <property type="entry name" value="WD_REPEATS_REGION"/>
    <property type="match status" value="1"/>
</dbReference>
<evidence type="ECO:0000256" key="6">
    <source>
        <dbReference type="SAM" id="Coils"/>
    </source>
</evidence>
<dbReference type="GO" id="GO:0031901">
    <property type="term" value="C:early endosome membrane"/>
    <property type="evidence" value="ECO:0007669"/>
    <property type="project" value="UniProtKB-SubCell"/>
</dbReference>
<comment type="subcellular location">
    <subcellularLocation>
        <location evidence="1">Early endosome membrane</location>
        <topology evidence="1">Peripheral membrane protein</topology>
    </subcellularLocation>
    <subcellularLocation>
        <location evidence="2">Late endosome membrane</location>
    </subcellularLocation>
</comment>
<feature type="coiled-coil region" evidence="6">
    <location>
        <begin position="194"/>
        <end position="235"/>
    </location>
</feature>
<dbReference type="OrthoDB" id="193023at2759"/>
<organism evidence="9 10">
    <name type="scientific">Choanephora cucurbitarum</name>
    <dbReference type="NCBI Taxonomy" id="101091"/>
    <lineage>
        <taxon>Eukaryota</taxon>
        <taxon>Fungi</taxon>
        <taxon>Fungi incertae sedis</taxon>
        <taxon>Mucoromycota</taxon>
        <taxon>Mucoromycotina</taxon>
        <taxon>Mucoromycetes</taxon>
        <taxon>Mucorales</taxon>
        <taxon>Mucorineae</taxon>
        <taxon>Choanephoraceae</taxon>
        <taxon>Choanephoroideae</taxon>
        <taxon>Choanephora</taxon>
    </lineage>
</organism>
<dbReference type="PANTHER" id="PTHR13083:SF3">
    <property type="entry name" value="WD REPEAT-CONTAINING PROTEIN 91"/>
    <property type="match status" value="1"/>
</dbReference>
<dbReference type="EMBL" id="LUGH01000568">
    <property type="protein sequence ID" value="OBZ84019.1"/>
    <property type="molecule type" value="Genomic_DNA"/>
</dbReference>
<dbReference type="SMART" id="SM00320">
    <property type="entry name" value="WD40"/>
    <property type="match status" value="5"/>
</dbReference>
<dbReference type="InterPro" id="IPR001680">
    <property type="entry name" value="WD40_rpt"/>
</dbReference>
<dbReference type="AlphaFoldDB" id="A0A1C7N5V3"/>
<evidence type="ECO:0000256" key="2">
    <source>
        <dbReference type="ARBA" id="ARBA00004414"/>
    </source>
</evidence>
<dbReference type="PANTHER" id="PTHR13083">
    <property type="entry name" value="WD REPEAT-CONTAINING PROTEIN 91"/>
    <property type="match status" value="1"/>
</dbReference>
<sequence length="700" mass="78853">MRSLMFEQRMSDANSLHQVDELIKEYLLFRGFTNTFRAFESEIKIDKDKGFQVDKMMEELLGAVANGDIQALIDYYRYLDLRFFSRLDSRFQRTIKKFELCLLRHYLIHAIQHKRRDKVIEFFDTFGPELHGKPEWSSWFALPYLKNPMNDPTFEMFFSKQWVDNYTVSLYNFLATTFQNMRNLLSFNIDRVQRKTQQTELETLKNTVESQKATLETRENEIAKLKHEIVETRKEMTDGISLIRRRAASTSTDQRSLKSIAASIHAITNNSTQTTSTTTTTNPMAAAAATAAAANALELLKRSSLDATHQTNKDKDDFVEDGPFLICSQDEFLEHASAITHAKFSSQGDLIASCDMDNIVRVWSHKESSFDPLKIRNTSSNVLSLEWDARSDRFLYMGTDTGLIRVYNVDSKSITQEFVMDEAYPWVTQLSSSPVEPIFVCSGSSNQLQAGKQTSNALVAWSMKAMSSCGSYEFNDDDQERQANGNSINIIKLNHNGQMVVVGDTTGYMRLFASLDIRSMKPIIEWKGNPSCTAQFSFDETSICSVDLDGQLSQWSIHKPGTCIFSSPLEGFPTPSTAYASQSKPSANTSFTKPSSIDQYGKKARSIDNQVTRSLLSIHPRPQMAAFSTDTDYVLCASHAQDETFGSIYRVSETDSSSVLQLGNQPIYQPITTVGWTSTSNACLVGSMDGSIKVSTLIKV</sequence>
<accession>A0A1C7N5V3</accession>
<dbReference type="Proteomes" id="UP000093000">
    <property type="component" value="Unassembled WGS sequence"/>
</dbReference>
<dbReference type="InterPro" id="IPR015943">
    <property type="entry name" value="WD40/YVTN_repeat-like_dom_sf"/>
</dbReference>
<dbReference type="GO" id="GO:0051898">
    <property type="term" value="P:negative regulation of phosphatidylinositol 3-kinase/protein kinase B signal transduction"/>
    <property type="evidence" value="ECO:0007669"/>
    <property type="project" value="InterPro"/>
</dbReference>
<feature type="domain" description="ARMC9 CTLH-like" evidence="8">
    <location>
        <begin position="58"/>
        <end position="180"/>
    </location>
</feature>
<dbReference type="SUPFAM" id="SSF50978">
    <property type="entry name" value="WD40 repeat-like"/>
    <property type="match status" value="1"/>
</dbReference>
<name>A0A1C7N5V3_9FUNG</name>
<comment type="similarity">
    <text evidence="3">Belongs to the WD repeat WDR91 family.</text>
</comment>
<evidence type="ECO:0000256" key="7">
    <source>
        <dbReference type="SAM" id="MobiDB-lite"/>
    </source>
</evidence>
<dbReference type="InterPro" id="IPR056327">
    <property type="entry name" value="ARMC9_CTLH-like_dom"/>
</dbReference>
<keyword evidence="6" id="KW-0175">Coiled coil</keyword>
<evidence type="ECO:0000256" key="5">
    <source>
        <dbReference type="PROSITE-ProRule" id="PRU00221"/>
    </source>
</evidence>
<dbReference type="SMART" id="SM00667">
    <property type="entry name" value="LisH"/>
    <property type="match status" value="1"/>
</dbReference>
<comment type="caution">
    <text evidence="9">The sequence shown here is derived from an EMBL/GenBank/DDBJ whole genome shotgun (WGS) entry which is preliminary data.</text>
</comment>
<dbReference type="GO" id="GO:0141039">
    <property type="term" value="F:phosphatidylinositol 3-kinase inhibitor activity"/>
    <property type="evidence" value="ECO:0007669"/>
    <property type="project" value="InterPro"/>
</dbReference>
<gene>
    <name evidence="9" type="primary">wdr91_1</name>
    <name evidence="9" type="ORF">A0J61_07930</name>
</gene>
<dbReference type="PROSITE" id="PS50082">
    <property type="entry name" value="WD_REPEATS_2"/>
    <property type="match status" value="1"/>
</dbReference>
<dbReference type="InterPro" id="IPR036322">
    <property type="entry name" value="WD40_repeat_dom_sf"/>
</dbReference>
<dbReference type="Pfam" id="PF23138">
    <property type="entry name" value="CTLH_Armc9"/>
    <property type="match status" value="1"/>
</dbReference>
<protein>
    <submittedName>
        <fullName evidence="9">WD repeat-containing protein 91</fullName>
    </submittedName>
</protein>
<dbReference type="InterPro" id="IPR006594">
    <property type="entry name" value="LisH"/>
</dbReference>
<dbReference type="GO" id="GO:0031902">
    <property type="term" value="C:late endosome membrane"/>
    <property type="evidence" value="ECO:0007669"/>
    <property type="project" value="UniProtKB-SubCell"/>
</dbReference>
<dbReference type="Gene3D" id="2.130.10.10">
    <property type="entry name" value="YVTN repeat-like/Quinoprotein amine dehydrogenase"/>
    <property type="match status" value="2"/>
</dbReference>
<dbReference type="InParanoid" id="A0A1C7N5V3"/>
<proteinExistence type="inferred from homology"/>
<evidence type="ECO:0000313" key="10">
    <source>
        <dbReference type="Proteomes" id="UP000093000"/>
    </source>
</evidence>
<reference evidence="9 10" key="1">
    <citation type="submission" date="2016-03" db="EMBL/GenBank/DDBJ databases">
        <title>Choanephora cucurbitarum.</title>
        <authorList>
            <person name="Min B."/>
            <person name="Park H."/>
            <person name="Park J.-H."/>
            <person name="Shin H.-D."/>
            <person name="Choi I.-G."/>
        </authorList>
    </citation>
    <scope>NUCLEOTIDE SEQUENCE [LARGE SCALE GENOMIC DNA]</scope>
    <source>
        <strain evidence="9 10">KUS-F28377</strain>
    </source>
</reference>
<dbReference type="STRING" id="101091.A0A1C7N5V3"/>